<organism evidence="2 3">
    <name type="scientific">Apodemus speciosus</name>
    <name type="common">Large Japanese field mouse</name>
    <dbReference type="NCBI Taxonomy" id="105296"/>
    <lineage>
        <taxon>Eukaryota</taxon>
        <taxon>Metazoa</taxon>
        <taxon>Chordata</taxon>
        <taxon>Craniata</taxon>
        <taxon>Vertebrata</taxon>
        <taxon>Euteleostomi</taxon>
        <taxon>Mammalia</taxon>
        <taxon>Eutheria</taxon>
        <taxon>Euarchontoglires</taxon>
        <taxon>Glires</taxon>
        <taxon>Rodentia</taxon>
        <taxon>Myomorpha</taxon>
        <taxon>Muroidea</taxon>
        <taxon>Muridae</taxon>
        <taxon>Murinae</taxon>
        <taxon>Apodemus</taxon>
    </lineage>
</organism>
<dbReference type="CDD" id="cd07765">
    <property type="entry name" value="KRAB_A-box"/>
    <property type="match status" value="1"/>
</dbReference>
<dbReference type="InterPro" id="IPR036051">
    <property type="entry name" value="KRAB_dom_sf"/>
</dbReference>
<keyword evidence="3" id="KW-1185">Reference proteome</keyword>
<evidence type="ECO:0000259" key="1">
    <source>
        <dbReference type="PROSITE" id="PS50805"/>
    </source>
</evidence>
<feature type="domain" description="KRAB" evidence="1">
    <location>
        <begin position="127"/>
        <end position="153"/>
    </location>
</feature>
<evidence type="ECO:0000313" key="3">
    <source>
        <dbReference type="Proteomes" id="UP001623349"/>
    </source>
</evidence>
<comment type="caution">
    <text evidence="2">The sequence shown here is derived from an EMBL/GenBank/DDBJ whole genome shotgun (WGS) entry which is preliminary data.</text>
</comment>
<dbReference type="Gene3D" id="6.10.140.140">
    <property type="match status" value="1"/>
</dbReference>
<dbReference type="EMBL" id="BAAFST010000017">
    <property type="protein sequence ID" value="GAB1300581.1"/>
    <property type="molecule type" value="Genomic_DNA"/>
</dbReference>
<evidence type="ECO:0000313" key="2">
    <source>
        <dbReference type="EMBL" id="GAB1300581.1"/>
    </source>
</evidence>
<dbReference type="SUPFAM" id="SSF109640">
    <property type="entry name" value="KRAB domain (Kruppel-associated box)"/>
    <property type="match status" value="1"/>
</dbReference>
<gene>
    <name evidence="2" type="ORF">APTSU1_001581900</name>
</gene>
<protein>
    <submittedName>
        <fullName evidence="2">Zinc finger protein 229</fullName>
    </submittedName>
</protein>
<dbReference type="Proteomes" id="UP001623349">
    <property type="component" value="Unassembled WGS sequence"/>
</dbReference>
<reference evidence="2 3" key="1">
    <citation type="submission" date="2024-08" db="EMBL/GenBank/DDBJ databases">
        <title>The draft genome of Apodemus speciosus.</title>
        <authorList>
            <person name="Nabeshima K."/>
            <person name="Suzuki S."/>
            <person name="Onuma M."/>
        </authorList>
    </citation>
    <scope>NUCLEOTIDE SEQUENCE [LARGE SCALE GENOMIC DNA]</scope>
    <source>
        <strain evidence="2">IB14-021</strain>
    </source>
</reference>
<sequence>MEGNYGFLGLQNRTTELFRAELLRYHTRTRGQDTHRLRHHRGLTDHPDLLTCGAQQRPGRWRGRRRELRIQGVAVEKQYVPQYLHKKQHHGVQEPPSGYSLLFKEKIKEEKQEEMADSPVNMCQGLLTFRDVAVDFSQEEWECLDSSQRGFVH</sequence>
<dbReference type="PROSITE" id="PS50805">
    <property type="entry name" value="KRAB"/>
    <property type="match status" value="1"/>
</dbReference>
<name>A0ABQ0FNF9_APOSI</name>
<dbReference type="Pfam" id="PF01352">
    <property type="entry name" value="KRAB"/>
    <property type="match status" value="1"/>
</dbReference>
<dbReference type="InterPro" id="IPR001909">
    <property type="entry name" value="KRAB"/>
</dbReference>
<proteinExistence type="predicted"/>
<accession>A0ABQ0FNF9</accession>